<evidence type="ECO:0000256" key="9">
    <source>
        <dbReference type="ARBA" id="ARBA00022840"/>
    </source>
</evidence>
<feature type="non-terminal residue" evidence="12">
    <location>
        <position position="1"/>
    </location>
</feature>
<reference evidence="12 13" key="1">
    <citation type="journal article" date="2012" name="Genome Biol.">
        <title>The genome of the polar eukaryotic microalga coccomyxa subellipsoidea reveals traits of cold adaptation.</title>
        <authorList>
            <person name="Blanc G."/>
            <person name="Agarkova I."/>
            <person name="Grimwood J."/>
            <person name="Kuo A."/>
            <person name="Brueggeman A."/>
            <person name="Dunigan D."/>
            <person name="Gurnon J."/>
            <person name="Ladunga I."/>
            <person name="Lindquist E."/>
            <person name="Lucas S."/>
            <person name="Pangilinan J."/>
            <person name="Proschold T."/>
            <person name="Salamov A."/>
            <person name="Schmutz J."/>
            <person name="Weeks D."/>
            <person name="Yamada T."/>
            <person name="Claverie J.M."/>
            <person name="Grigoriev I."/>
            <person name="Van Etten J."/>
            <person name="Lomsadze A."/>
            <person name="Borodovsky M."/>
        </authorList>
    </citation>
    <scope>NUCLEOTIDE SEQUENCE [LARGE SCALE GENOMIC DNA]</scope>
    <source>
        <strain evidence="12 13">C-169</strain>
    </source>
</reference>
<comment type="caution">
    <text evidence="12">The sequence shown here is derived from an EMBL/GenBank/DDBJ whole genome shotgun (WGS) entry which is preliminary data.</text>
</comment>
<dbReference type="AlphaFoldDB" id="I0YRN6"/>
<dbReference type="GO" id="GO:0008652">
    <property type="term" value="P:amino acid biosynthetic process"/>
    <property type="evidence" value="ECO:0007669"/>
    <property type="project" value="UniProtKB-KW"/>
</dbReference>
<dbReference type="RefSeq" id="XP_005645599.1">
    <property type="nucleotide sequence ID" value="XM_005645542.1"/>
</dbReference>
<keyword evidence="6" id="KW-0808">Transferase</keyword>
<comment type="catalytic activity">
    <reaction evidence="11">
        <text>shikimate + ATP = 3-phosphoshikimate + ADP + H(+)</text>
        <dbReference type="Rhea" id="RHEA:13121"/>
        <dbReference type="ChEBI" id="CHEBI:15378"/>
        <dbReference type="ChEBI" id="CHEBI:30616"/>
        <dbReference type="ChEBI" id="CHEBI:36208"/>
        <dbReference type="ChEBI" id="CHEBI:145989"/>
        <dbReference type="ChEBI" id="CHEBI:456216"/>
        <dbReference type="EC" id="2.7.1.71"/>
    </reaction>
</comment>
<dbReference type="EC" id="2.7.1.71" evidence="4"/>
<dbReference type="GO" id="GO:0009073">
    <property type="term" value="P:aromatic amino acid family biosynthetic process"/>
    <property type="evidence" value="ECO:0007669"/>
    <property type="project" value="UniProtKB-KW"/>
</dbReference>
<comment type="similarity">
    <text evidence="3">Belongs to the shikimate kinase family.</text>
</comment>
<evidence type="ECO:0000256" key="5">
    <source>
        <dbReference type="ARBA" id="ARBA00022605"/>
    </source>
</evidence>
<evidence type="ECO:0000256" key="2">
    <source>
        <dbReference type="ARBA" id="ARBA00004842"/>
    </source>
</evidence>
<dbReference type="PANTHER" id="PTHR21087">
    <property type="entry name" value="SHIKIMATE KINASE"/>
    <property type="match status" value="1"/>
</dbReference>
<dbReference type="GO" id="GO:0009423">
    <property type="term" value="P:chorismate biosynthetic process"/>
    <property type="evidence" value="ECO:0007669"/>
    <property type="project" value="UniProtKB-UniPathway"/>
</dbReference>
<dbReference type="UniPathway" id="UPA00053">
    <property type="reaction ID" value="UER00088"/>
</dbReference>
<evidence type="ECO:0000256" key="4">
    <source>
        <dbReference type="ARBA" id="ARBA00012154"/>
    </source>
</evidence>
<dbReference type="EMBL" id="AGSI01000013">
    <property type="protein sequence ID" value="EIE21055.1"/>
    <property type="molecule type" value="Genomic_DNA"/>
</dbReference>
<accession>I0YRN6</accession>
<dbReference type="InterPro" id="IPR023000">
    <property type="entry name" value="Shikimate_kinase_CS"/>
</dbReference>
<dbReference type="InterPro" id="IPR000623">
    <property type="entry name" value="Shikimate_kinase/TSH1"/>
</dbReference>
<dbReference type="eggNOG" id="ENOG502S43P">
    <property type="taxonomic scope" value="Eukaryota"/>
</dbReference>
<organism evidence="12 13">
    <name type="scientific">Coccomyxa subellipsoidea (strain C-169)</name>
    <name type="common">Green microalga</name>
    <dbReference type="NCBI Taxonomy" id="574566"/>
    <lineage>
        <taxon>Eukaryota</taxon>
        <taxon>Viridiplantae</taxon>
        <taxon>Chlorophyta</taxon>
        <taxon>core chlorophytes</taxon>
        <taxon>Trebouxiophyceae</taxon>
        <taxon>Trebouxiophyceae incertae sedis</taxon>
        <taxon>Coccomyxaceae</taxon>
        <taxon>Coccomyxa</taxon>
        <taxon>Coccomyxa subellipsoidea</taxon>
    </lineage>
</organism>
<gene>
    <name evidence="12" type="ORF">COCSUDRAFT_17821</name>
</gene>
<dbReference type="Proteomes" id="UP000007264">
    <property type="component" value="Unassembled WGS sequence"/>
</dbReference>
<keyword evidence="13" id="KW-1185">Reference proteome</keyword>
<comment type="pathway">
    <text evidence="2">Metabolic intermediate biosynthesis; chorismate biosynthesis; chorismate from D-erythrose 4-phosphate and phosphoenolpyruvate: step 5/7.</text>
</comment>
<evidence type="ECO:0000256" key="8">
    <source>
        <dbReference type="ARBA" id="ARBA00022777"/>
    </source>
</evidence>
<proteinExistence type="inferred from homology"/>
<dbReference type="Pfam" id="PF01202">
    <property type="entry name" value="SKI"/>
    <property type="match status" value="1"/>
</dbReference>
<sequence length="178" mass="18817">LDGSSLYLVGMMGSGKSTVGKMVAAALEYPYVDSDKLIEERAGCTVAQIFAAQGEQAFRDLESSVLQELAASKAVMVSTGGGVVTREQNWESMRHGLVIWLTGPPELLAKRAVSDGTQSRPLLSQGSSGSSEVDILDKRQHMYAQADLHIPLEGSPGDPSDCGATPAVIAYRSAFILS</sequence>
<protein>
    <recommendedName>
        <fullName evidence="4">shikimate kinase</fullName>
        <ecNumber evidence="4">2.7.1.71</ecNumber>
    </recommendedName>
</protein>
<dbReference type="GO" id="GO:0005829">
    <property type="term" value="C:cytosol"/>
    <property type="evidence" value="ECO:0007669"/>
    <property type="project" value="TreeGrafter"/>
</dbReference>
<dbReference type="PRINTS" id="PR01100">
    <property type="entry name" value="SHIKIMTKNASE"/>
</dbReference>
<dbReference type="OrthoDB" id="197068at2759"/>
<dbReference type="InterPro" id="IPR027417">
    <property type="entry name" value="P-loop_NTPase"/>
</dbReference>
<dbReference type="Gene3D" id="3.40.50.300">
    <property type="entry name" value="P-loop containing nucleotide triphosphate hydrolases"/>
    <property type="match status" value="1"/>
</dbReference>
<keyword evidence="8 12" id="KW-0418">Kinase</keyword>
<keyword evidence="10" id="KW-0057">Aromatic amino acid biosynthesis</keyword>
<evidence type="ECO:0000313" key="12">
    <source>
        <dbReference type="EMBL" id="EIE21055.1"/>
    </source>
</evidence>
<evidence type="ECO:0000313" key="13">
    <source>
        <dbReference type="Proteomes" id="UP000007264"/>
    </source>
</evidence>
<dbReference type="SUPFAM" id="SSF52540">
    <property type="entry name" value="P-loop containing nucleoside triphosphate hydrolases"/>
    <property type="match status" value="1"/>
</dbReference>
<keyword evidence="5" id="KW-0028">Amino-acid biosynthesis</keyword>
<evidence type="ECO:0000256" key="6">
    <source>
        <dbReference type="ARBA" id="ARBA00022679"/>
    </source>
</evidence>
<dbReference type="KEGG" id="csl:COCSUDRAFT_17821"/>
<dbReference type="STRING" id="574566.I0YRN6"/>
<dbReference type="HAMAP" id="MF_00109">
    <property type="entry name" value="Shikimate_kinase"/>
    <property type="match status" value="1"/>
</dbReference>
<evidence type="ECO:0000256" key="11">
    <source>
        <dbReference type="ARBA" id="ARBA00048567"/>
    </source>
</evidence>
<dbReference type="GO" id="GO:0004765">
    <property type="term" value="F:shikimate kinase activity"/>
    <property type="evidence" value="ECO:0007669"/>
    <property type="project" value="UniProtKB-EC"/>
</dbReference>
<evidence type="ECO:0000256" key="1">
    <source>
        <dbReference type="ARBA" id="ARBA00002641"/>
    </source>
</evidence>
<dbReference type="PROSITE" id="PS01128">
    <property type="entry name" value="SHIKIMATE_KINASE"/>
    <property type="match status" value="1"/>
</dbReference>
<dbReference type="CDD" id="cd00464">
    <property type="entry name" value="SK"/>
    <property type="match status" value="1"/>
</dbReference>
<comment type="function">
    <text evidence="1">Catalyzes the specific phosphorylation of the 3-hydroxyl group of shikimic acid using ATP as a cosubstrate.</text>
</comment>
<dbReference type="GO" id="GO:0005524">
    <property type="term" value="F:ATP binding"/>
    <property type="evidence" value="ECO:0007669"/>
    <property type="project" value="UniProtKB-KW"/>
</dbReference>
<evidence type="ECO:0000256" key="10">
    <source>
        <dbReference type="ARBA" id="ARBA00023141"/>
    </source>
</evidence>
<dbReference type="PANTHER" id="PTHR21087:SF16">
    <property type="entry name" value="SHIKIMATE KINASE 1, CHLOROPLASTIC"/>
    <property type="match status" value="1"/>
</dbReference>
<evidence type="ECO:0000256" key="3">
    <source>
        <dbReference type="ARBA" id="ARBA00006997"/>
    </source>
</evidence>
<evidence type="ECO:0000256" key="7">
    <source>
        <dbReference type="ARBA" id="ARBA00022741"/>
    </source>
</evidence>
<keyword evidence="7" id="KW-0547">Nucleotide-binding</keyword>
<keyword evidence="9" id="KW-0067">ATP-binding</keyword>
<dbReference type="GeneID" id="17039037"/>
<dbReference type="InterPro" id="IPR031322">
    <property type="entry name" value="Shikimate/glucono_kinase"/>
</dbReference>
<name>I0YRN6_COCSC</name>